<dbReference type="EC" id="2.1.1.72" evidence="1"/>
<dbReference type="InterPro" id="IPR001091">
    <property type="entry name" value="RM_Methyltransferase"/>
</dbReference>
<evidence type="ECO:0000256" key="4">
    <source>
        <dbReference type="ARBA" id="ARBA00047942"/>
    </source>
</evidence>
<feature type="domain" description="DNA methylase N-4/N-6" evidence="5">
    <location>
        <begin position="6"/>
        <end position="65"/>
    </location>
</feature>
<dbReference type="Gene3D" id="3.40.50.150">
    <property type="entry name" value="Vaccinia Virus protein VP39"/>
    <property type="match status" value="1"/>
</dbReference>
<dbReference type="Pfam" id="PF01555">
    <property type="entry name" value="N6_N4_Mtase"/>
    <property type="match status" value="1"/>
</dbReference>
<gene>
    <name evidence="6" type="ORF">I2H36_12975</name>
</gene>
<dbReference type="SUPFAM" id="SSF53335">
    <property type="entry name" value="S-adenosyl-L-methionine-dependent methyltransferases"/>
    <property type="match status" value="1"/>
</dbReference>
<reference evidence="6 7" key="1">
    <citation type="submission" date="2020-11" db="EMBL/GenBank/DDBJ databases">
        <authorList>
            <person name="Kim M.K."/>
        </authorList>
    </citation>
    <scope>NUCLEOTIDE SEQUENCE [LARGE SCALE GENOMIC DNA]</scope>
    <source>
        <strain evidence="6 7">BT290</strain>
    </source>
</reference>
<name>A0ABS0HTZ8_9HYPH</name>
<evidence type="ECO:0000256" key="3">
    <source>
        <dbReference type="ARBA" id="ARBA00022679"/>
    </source>
</evidence>
<dbReference type="RefSeq" id="WP_196264334.1">
    <property type="nucleotide sequence ID" value="NZ_JADQDN010000006.1"/>
</dbReference>
<keyword evidence="7" id="KW-1185">Reference proteome</keyword>
<proteinExistence type="predicted"/>
<organism evidence="6 7">
    <name type="scientific">Microvirga terrestris</name>
    <dbReference type="NCBI Taxonomy" id="2791024"/>
    <lineage>
        <taxon>Bacteria</taxon>
        <taxon>Pseudomonadati</taxon>
        <taxon>Pseudomonadota</taxon>
        <taxon>Alphaproteobacteria</taxon>
        <taxon>Hyphomicrobiales</taxon>
        <taxon>Methylobacteriaceae</taxon>
        <taxon>Microvirga</taxon>
    </lineage>
</organism>
<keyword evidence="2" id="KW-0489">Methyltransferase</keyword>
<accession>A0ABS0HTZ8</accession>
<dbReference type="InterPro" id="IPR029063">
    <property type="entry name" value="SAM-dependent_MTases_sf"/>
</dbReference>
<evidence type="ECO:0000259" key="5">
    <source>
        <dbReference type="Pfam" id="PF01555"/>
    </source>
</evidence>
<dbReference type="EMBL" id="JADQDN010000006">
    <property type="protein sequence ID" value="MBF9196957.1"/>
    <property type="molecule type" value="Genomic_DNA"/>
</dbReference>
<dbReference type="InterPro" id="IPR002941">
    <property type="entry name" value="DNA_methylase_N4/N6"/>
</dbReference>
<comment type="catalytic activity">
    <reaction evidence="4">
        <text>a 2'-deoxyadenosine in DNA + S-adenosyl-L-methionine = an N(6)-methyl-2'-deoxyadenosine in DNA + S-adenosyl-L-homocysteine + H(+)</text>
        <dbReference type="Rhea" id="RHEA:15197"/>
        <dbReference type="Rhea" id="RHEA-COMP:12418"/>
        <dbReference type="Rhea" id="RHEA-COMP:12419"/>
        <dbReference type="ChEBI" id="CHEBI:15378"/>
        <dbReference type="ChEBI" id="CHEBI:57856"/>
        <dbReference type="ChEBI" id="CHEBI:59789"/>
        <dbReference type="ChEBI" id="CHEBI:90615"/>
        <dbReference type="ChEBI" id="CHEBI:90616"/>
        <dbReference type="EC" id="2.1.1.72"/>
    </reaction>
</comment>
<evidence type="ECO:0000313" key="7">
    <source>
        <dbReference type="Proteomes" id="UP000611708"/>
    </source>
</evidence>
<dbReference type="PRINTS" id="PR00508">
    <property type="entry name" value="S21N4MTFRASE"/>
</dbReference>
<protein>
    <recommendedName>
        <fullName evidence="1">site-specific DNA-methyltransferase (adenine-specific)</fullName>
        <ecNumber evidence="1">2.1.1.72</ecNumber>
    </recommendedName>
</protein>
<evidence type="ECO:0000256" key="2">
    <source>
        <dbReference type="ARBA" id="ARBA00022603"/>
    </source>
</evidence>
<evidence type="ECO:0000313" key="6">
    <source>
        <dbReference type="EMBL" id="MBF9196957.1"/>
    </source>
</evidence>
<evidence type="ECO:0000256" key="1">
    <source>
        <dbReference type="ARBA" id="ARBA00011900"/>
    </source>
</evidence>
<dbReference type="Proteomes" id="UP000611708">
    <property type="component" value="Unassembled WGS sequence"/>
</dbReference>
<sequence>MNDLAVHPTVKPSALVADAFKDVTCRNEWVIDTFVGSGTSILAVETIGRRAAALEIEPKYAQIAIRRWEHFTGRDAIHCETGLTLNDLIKQRSIQAPQARVCTRVQK</sequence>
<keyword evidence="3" id="KW-0808">Transferase</keyword>
<comment type="caution">
    <text evidence="6">The sequence shown here is derived from an EMBL/GenBank/DDBJ whole genome shotgun (WGS) entry which is preliminary data.</text>
</comment>